<dbReference type="RefSeq" id="WP_113918112.1">
    <property type="nucleotide sequence ID" value="NZ_QNSE01000015.1"/>
</dbReference>
<evidence type="ECO:0000313" key="1">
    <source>
        <dbReference type="EMBL" id="RBP79087.1"/>
    </source>
</evidence>
<name>A0A366IWZ5_9GAMM</name>
<sequence>MSERLLGIQADPNLLRTAKALSRLSAECSSTIRQLYRAGLQEKANCRQLVTTLELIDTAMKDIDTLKAVSHILDALTADIQFHHLNFDVQLAMRVREQFLKQKSDA</sequence>
<reference evidence="1 2" key="1">
    <citation type="submission" date="2018-06" db="EMBL/GenBank/DDBJ databases">
        <title>Genomic Encyclopedia of Type Strains, Phase III (KMG-III): the genomes of soil and plant-associated and newly described type strains.</title>
        <authorList>
            <person name="Whitman W."/>
        </authorList>
    </citation>
    <scope>NUCLEOTIDE SEQUENCE [LARGE SCALE GENOMIC DNA]</scope>
    <source>
        <strain evidence="1 2">CECT 7377</strain>
    </source>
</reference>
<protein>
    <submittedName>
        <fullName evidence="1">Uncharacterized protein</fullName>
    </submittedName>
</protein>
<evidence type="ECO:0000313" key="2">
    <source>
        <dbReference type="Proteomes" id="UP000252792"/>
    </source>
</evidence>
<proteinExistence type="predicted"/>
<dbReference type="Proteomes" id="UP000252792">
    <property type="component" value="Unassembled WGS sequence"/>
</dbReference>
<comment type="caution">
    <text evidence="1">The sequence shown here is derived from an EMBL/GenBank/DDBJ whole genome shotgun (WGS) entry which is preliminary data.</text>
</comment>
<gene>
    <name evidence="1" type="ORF">DFP80_11517</name>
</gene>
<keyword evidence="2" id="KW-1185">Reference proteome</keyword>
<organism evidence="1 2">
    <name type="scientific">Marinomonas rhizomae</name>
    <dbReference type="NCBI Taxonomy" id="491948"/>
    <lineage>
        <taxon>Bacteria</taxon>
        <taxon>Pseudomonadati</taxon>
        <taxon>Pseudomonadota</taxon>
        <taxon>Gammaproteobacteria</taxon>
        <taxon>Oceanospirillales</taxon>
        <taxon>Oceanospirillaceae</taxon>
        <taxon>Marinomonas</taxon>
    </lineage>
</organism>
<dbReference type="EMBL" id="QNSE01000015">
    <property type="protein sequence ID" value="RBP79087.1"/>
    <property type="molecule type" value="Genomic_DNA"/>
</dbReference>
<dbReference type="AlphaFoldDB" id="A0A366IWZ5"/>
<accession>A0A366IWZ5</accession>